<evidence type="ECO:0000313" key="3">
    <source>
        <dbReference type="Proteomes" id="UP000321832"/>
    </source>
</evidence>
<dbReference type="InterPro" id="IPR000408">
    <property type="entry name" value="Reg_chr_condens"/>
</dbReference>
<gene>
    <name evidence="2" type="ORF">FSC37_16120</name>
</gene>
<dbReference type="SUPFAM" id="SSF50985">
    <property type="entry name" value="RCC1/BLIP-II"/>
    <property type="match status" value="1"/>
</dbReference>
<dbReference type="PANTHER" id="PTHR45982:SF1">
    <property type="entry name" value="REGULATOR OF CHROMOSOME CONDENSATION"/>
    <property type="match status" value="1"/>
</dbReference>
<dbReference type="PRINTS" id="PR00633">
    <property type="entry name" value="RCCNDNSATION"/>
</dbReference>
<evidence type="ECO:0000313" key="2">
    <source>
        <dbReference type="EMBL" id="TXC66781.1"/>
    </source>
</evidence>
<dbReference type="PROSITE" id="PS50012">
    <property type="entry name" value="RCC1_3"/>
    <property type="match status" value="2"/>
</dbReference>
<organism evidence="2 3">
    <name type="scientific">Piscinibacter aquaticus</name>
    <dbReference type="NCBI Taxonomy" id="392597"/>
    <lineage>
        <taxon>Bacteria</taxon>
        <taxon>Pseudomonadati</taxon>
        <taxon>Pseudomonadota</taxon>
        <taxon>Betaproteobacteria</taxon>
        <taxon>Burkholderiales</taxon>
        <taxon>Sphaerotilaceae</taxon>
        <taxon>Piscinibacter</taxon>
    </lineage>
</organism>
<dbReference type="Gene3D" id="2.130.10.30">
    <property type="entry name" value="Regulator of chromosome condensation 1/beta-lactamase-inhibitor protein II"/>
    <property type="match status" value="3"/>
</dbReference>
<dbReference type="GO" id="GO:0005085">
    <property type="term" value="F:guanyl-nucleotide exchange factor activity"/>
    <property type="evidence" value="ECO:0007669"/>
    <property type="project" value="TreeGrafter"/>
</dbReference>
<protein>
    <recommendedName>
        <fullName evidence="4">RCC1 repeat-containing protein</fullName>
    </recommendedName>
</protein>
<dbReference type="GO" id="GO:0005737">
    <property type="term" value="C:cytoplasm"/>
    <property type="evidence" value="ECO:0007669"/>
    <property type="project" value="TreeGrafter"/>
</dbReference>
<accession>A0A5C6U422</accession>
<reference evidence="2 3" key="1">
    <citation type="submission" date="2019-08" db="EMBL/GenBank/DDBJ databases">
        <authorList>
            <person name="Khan S.A."/>
            <person name="Jeon C.O."/>
            <person name="Jeong S.E."/>
        </authorList>
    </citation>
    <scope>NUCLEOTIDE SEQUENCE [LARGE SCALE GENOMIC DNA]</scope>
    <source>
        <strain evidence="3">IMCC1728</strain>
    </source>
</reference>
<dbReference type="PANTHER" id="PTHR45982">
    <property type="entry name" value="REGULATOR OF CHROMOSOME CONDENSATION"/>
    <property type="match status" value="1"/>
</dbReference>
<dbReference type="EMBL" id="VOPW01000001">
    <property type="protein sequence ID" value="TXC66781.1"/>
    <property type="molecule type" value="Genomic_DNA"/>
</dbReference>
<comment type="caution">
    <text evidence="2">The sequence shown here is derived from an EMBL/GenBank/DDBJ whole genome shotgun (WGS) entry which is preliminary data.</text>
</comment>
<name>A0A5C6U422_9BURK</name>
<feature type="compositionally biased region" description="Basic residues" evidence="1">
    <location>
        <begin position="1"/>
        <end position="35"/>
    </location>
</feature>
<keyword evidence="3" id="KW-1185">Reference proteome</keyword>
<dbReference type="Pfam" id="PF13540">
    <property type="entry name" value="RCC1_2"/>
    <property type="match status" value="3"/>
</dbReference>
<dbReference type="InterPro" id="IPR051553">
    <property type="entry name" value="Ran_GTPase-activating"/>
</dbReference>
<dbReference type="Proteomes" id="UP000321832">
    <property type="component" value="Unassembled WGS sequence"/>
</dbReference>
<feature type="region of interest" description="Disordered" evidence="1">
    <location>
        <begin position="1"/>
        <end position="36"/>
    </location>
</feature>
<evidence type="ECO:0008006" key="4">
    <source>
        <dbReference type="Google" id="ProtNLM"/>
    </source>
</evidence>
<sequence length="404" mass="40971">MDARRRGYRRGQRRQLHHRGAHRGGQRQRVRRGGLQRRGVAISSGALLTVTAAPVASPAQARGKIAAAYLHTCAITAANAVACWGHNSSGQIGTGNVAARSTPYVWTLPEAAASVSAGATGSCAVTASGNVWCSGSPLNSIVPKQLSGFTGVRQVAVGQMHTCVLASDATVWCWGANGAGMLGNGDTAPSAIPVQVQAEFGGALTGVQTLQAGLTHTCATLDDYSTRCWGTNTSAQSGAGTAVETPRAHIVSGATYIDQLALGGRFSCGYSGESSAVLCWGLALDGSATTNPAPTSVFLYGPTAVGAGEAMACAIVTNDGEVACWGSGMMGNGNVNENQWTPALVSGLTGALAMAGGQGHSCVLRTGGSLVCWGSNSDYQIGTGDSVARTTPTEVIVAGGFWRP</sequence>
<dbReference type="AlphaFoldDB" id="A0A5C6U422"/>
<dbReference type="InterPro" id="IPR009091">
    <property type="entry name" value="RCC1/BLIP-II"/>
</dbReference>
<proteinExistence type="predicted"/>
<evidence type="ECO:0000256" key="1">
    <source>
        <dbReference type="SAM" id="MobiDB-lite"/>
    </source>
</evidence>